<reference evidence="6 7" key="1">
    <citation type="submission" date="2015-08" db="EMBL/GenBank/DDBJ databases">
        <authorList>
            <person name="Babu N.S."/>
            <person name="Beckwith C.J."/>
            <person name="Beseler K.G."/>
            <person name="Brison A."/>
            <person name="Carone J.V."/>
            <person name="Caskin T.P."/>
            <person name="Diamond M."/>
            <person name="Durham M.E."/>
            <person name="Foxe J.M."/>
            <person name="Go M."/>
            <person name="Henderson B.A."/>
            <person name="Jones I.B."/>
            <person name="McGettigan J.A."/>
            <person name="Micheletti S.J."/>
            <person name="Nasrallah M.E."/>
            <person name="Ortiz D."/>
            <person name="Piller C.R."/>
            <person name="Privatt S.R."/>
            <person name="Schneider S.L."/>
            <person name="Sharp S."/>
            <person name="Smith T.C."/>
            <person name="Stanton J.D."/>
            <person name="Ullery H.E."/>
            <person name="Wilson R.J."/>
            <person name="Serrano M.G."/>
            <person name="Buck G."/>
            <person name="Lee V."/>
            <person name="Wang Y."/>
            <person name="Carvalho R."/>
            <person name="Voegtly L."/>
            <person name="Shi R."/>
            <person name="Duckworth R."/>
            <person name="Johnson A."/>
            <person name="Loviza R."/>
            <person name="Walstead R."/>
            <person name="Shah Z."/>
            <person name="Kiflezghi M."/>
            <person name="Wade K."/>
            <person name="Ball S.L."/>
            <person name="Bradley K.W."/>
            <person name="Asai D.J."/>
            <person name="Bowman C.A."/>
            <person name="Russell D.A."/>
            <person name="Pope W.H."/>
            <person name="Jacobs-Sera D."/>
            <person name="Hendrix R.W."/>
            <person name="Hatfull G.F."/>
        </authorList>
    </citation>
    <scope>NUCLEOTIDE SEQUENCE [LARGE SCALE GENOMIC DNA]</scope>
    <source>
        <strain evidence="6 7">DSM 27710</strain>
    </source>
</reference>
<feature type="region of interest" description="Disordered" evidence="3">
    <location>
        <begin position="25"/>
        <end position="67"/>
    </location>
</feature>
<feature type="signal peptide" evidence="4">
    <location>
        <begin position="1"/>
        <end position="20"/>
    </location>
</feature>
<evidence type="ECO:0000313" key="6">
    <source>
        <dbReference type="EMBL" id="AKU90913.1"/>
    </source>
</evidence>
<dbReference type="PROSITE" id="PS51257">
    <property type="entry name" value="PROKAR_LIPOPROTEIN"/>
    <property type="match status" value="1"/>
</dbReference>
<dbReference type="Gene3D" id="2.60.40.1080">
    <property type="match status" value="1"/>
</dbReference>
<feature type="chain" id="PRO_5005465584" evidence="4">
    <location>
        <begin position="21"/>
        <end position="618"/>
    </location>
</feature>
<dbReference type="PANTHER" id="PTHR45982">
    <property type="entry name" value="REGULATOR OF CHROMOSOME CONDENSATION"/>
    <property type="match status" value="1"/>
</dbReference>
<dbReference type="KEGG" id="vin:AKJ08_1300"/>
<keyword evidence="1" id="KW-0344">Guanine-nucleotide releasing factor</keyword>
<dbReference type="InterPro" id="IPR058923">
    <property type="entry name" value="RCC1-like_dom"/>
</dbReference>
<dbReference type="InterPro" id="IPR008964">
    <property type="entry name" value="Invasin/intimin_cell_adhesion"/>
</dbReference>
<evidence type="ECO:0000259" key="5">
    <source>
        <dbReference type="Pfam" id="PF25390"/>
    </source>
</evidence>
<dbReference type="AlphaFoldDB" id="A0A0K1PBJ7"/>
<evidence type="ECO:0000256" key="2">
    <source>
        <dbReference type="ARBA" id="ARBA00022737"/>
    </source>
</evidence>
<keyword evidence="7" id="KW-1185">Reference proteome</keyword>
<dbReference type="STRING" id="1391653.AKJ08_1300"/>
<dbReference type="Pfam" id="PF25390">
    <property type="entry name" value="WD40_RLD"/>
    <property type="match status" value="1"/>
</dbReference>
<dbReference type="PANTHER" id="PTHR45982:SF1">
    <property type="entry name" value="REGULATOR OF CHROMOSOME CONDENSATION"/>
    <property type="match status" value="1"/>
</dbReference>
<dbReference type="RefSeq" id="WP_050725301.1">
    <property type="nucleotide sequence ID" value="NZ_CP012332.1"/>
</dbReference>
<organism evidence="6 7">
    <name type="scientific">Vulgatibacter incomptus</name>
    <dbReference type="NCBI Taxonomy" id="1391653"/>
    <lineage>
        <taxon>Bacteria</taxon>
        <taxon>Pseudomonadati</taxon>
        <taxon>Myxococcota</taxon>
        <taxon>Myxococcia</taxon>
        <taxon>Myxococcales</taxon>
        <taxon>Cystobacterineae</taxon>
        <taxon>Vulgatibacteraceae</taxon>
        <taxon>Vulgatibacter</taxon>
    </lineage>
</organism>
<evidence type="ECO:0000256" key="1">
    <source>
        <dbReference type="ARBA" id="ARBA00022658"/>
    </source>
</evidence>
<keyword evidence="4" id="KW-0732">Signal</keyword>
<proteinExistence type="predicted"/>
<evidence type="ECO:0000256" key="4">
    <source>
        <dbReference type="SAM" id="SignalP"/>
    </source>
</evidence>
<evidence type="ECO:0000313" key="7">
    <source>
        <dbReference type="Proteomes" id="UP000055590"/>
    </source>
</evidence>
<dbReference type="Pfam" id="PF00415">
    <property type="entry name" value="RCC1"/>
    <property type="match status" value="1"/>
</dbReference>
<evidence type="ECO:0000256" key="3">
    <source>
        <dbReference type="SAM" id="MobiDB-lite"/>
    </source>
</evidence>
<dbReference type="GO" id="GO:0005085">
    <property type="term" value="F:guanyl-nucleotide exchange factor activity"/>
    <property type="evidence" value="ECO:0007669"/>
    <property type="project" value="TreeGrafter"/>
</dbReference>
<feature type="domain" description="RCC1-like" evidence="5">
    <location>
        <begin position="249"/>
        <end position="512"/>
    </location>
</feature>
<protein>
    <submittedName>
        <fullName evidence="6">BNR repeat domain protein</fullName>
    </submittedName>
</protein>
<dbReference type="Proteomes" id="UP000055590">
    <property type="component" value="Chromosome"/>
</dbReference>
<dbReference type="InterPro" id="IPR000408">
    <property type="entry name" value="Reg_chr_condens"/>
</dbReference>
<accession>A0A0K1PBJ7</accession>
<dbReference type="SUPFAM" id="SSF49373">
    <property type="entry name" value="Invasin/intimin cell-adhesion fragments"/>
    <property type="match status" value="1"/>
</dbReference>
<dbReference type="PRINTS" id="PR00633">
    <property type="entry name" value="RCCNDNSATION"/>
</dbReference>
<name>A0A0K1PBJ7_9BACT</name>
<dbReference type="EMBL" id="CP012332">
    <property type="protein sequence ID" value="AKU90913.1"/>
    <property type="molecule type" value="Genomic_DNA"/>
</dbReference>
<dbReference type="GO" id="GO:0005737">
    <property type="term" value="C:cytoplasm"/>
    <property type="evidence" value="ECO:0007669"/>
    <property type="project" value="TreeGrafter"/>
</dbReference>
<keyword evidence="2" id="KW-0677">Repeat</keyword>
<gene>
    <name evidence="6" type="ORF">AKJ08_1300</name>
</gene>
<dbReference type="Gene3D" id="2.130.10.30">
    <property type="entry name" value="Regulator of chromosome condensation 1/beta-lactamase-inhibitor protein II"/>
    <property type="match status" value="2"/>
</dbReference>
<dbReference type="OrthoDB" id="9758365at2"/>
<dbReference type="InterPro" id="IPR051553">
    <property type="entry name" value="Ran_GTPase-activating"/>
</dbReference>
<feature type="compositionally biased region" description="Gly residues" evidence="3">
    <location>
        <begin position="28"/>
        <end position="65"/>
    </location>
</feature>
<dbReference type="InterPro" id="IPR009091">
    <property type="entry name" value="RCC1/BLIP-II"/>
</dbReference>
<dbReference type="SUPFAM" id="SSF50985">
    <property type="entry name" value="RCC1/BLIP-II"/>
    <property type="match status" value="2"/>
</dbReference>
<sequence>MRSRYWLLGISLAAALAACGDDAPRNTGGSGGDPGAGGTAGDPDTGGTGGSAGDPGPGGTGGGEPAEGEVWISRDGFCLDCFSIQVKEVAEYYASVRDGDGNEIPDQEVSWSSSDPSIFTVDGGVVTALRPGEAELVATAGQRKGVRSLRVRRLPVVSIEIVPSRLSLAAGEEASVSAIPRNEDGEVVEDVELLWIVGNPAVADAEPGLVRGVGEGSTPLFVASVEDNLEGTARIDVSAAQPRPAGAPFGAISVGTNFSCGLDPASRGLCWGWNYWGQLGRGAWSDESFPTPAAVRTDLADEPNLVFDVIRAQEGHACALTPGGQAWCWGSNGSGELGVVEDLTGFGGVAVPMPVLQQGPFSRIELGYDFTCALDSDSKAWCWGMSGDGALGLGGGLPDKVPVPRKVLGDRTFLDLGAGLQTTCAIDTANRALCWGNNATGSLGLGSDTWEALVPTEVHGDHAFLSIAHGSNHVCALTGAGEAWCWGDNSSGQTGREPTFSSWTEYEPVPVPGDHAFVAIAGGAHHSCALDDVGRAWCWGNNLYGQLGDGTLADSPFPVEVAGGHRFQAIAAGGSTTCGIRSDGAAYCWGSGHLGMSGAGFDLNLAWEPWPVAEEEGR</sequence>
<dbReference type="PROSITE" id="PS50012">
    <property type="entry name" value="RCC1_3"/>
    <property type="match status" value="5"/>
</dbReference>